<dbReference type="Proteomes" id="UP001295469">
    <property type="component" value="Chromosome C04"/>
</dbReference>
<name>A0A816JJR7_BRANA</name>
<proteinExistence type="predicted"/>
<accession>A0A816JJR7</accession>
<dbReference type="AlphaFoldDB" id="A0A816JJR7"/>
<protein>
    <submittedName>
        <fullName evidence="1">(rape) hypothetical protein</fullName>
    </submittedName>
</protein>
<gene>
    <name evidence="1" type="ORF">DARMORV10_C04P42310.1</name>
</gene>
<dbReference type="EMBL" id="HG994368">
    <property type="protein sequence ID" value="CAF1856858.1"/>
    <property type="molecule type" value="Genomic_DNA"/>
</dbReference>
<sequence>NPIIIKSKSLGCVSSALTGSLRSYADSSSIHHDSYPLIIFLQFACYLRWFSFLDSVFRSLKGSLFYVQKFRFFRSVIFLIGRSCNCF</sequence>
<organism evidence="1">
    <name type="scientific">Brassica napus</name>
    <name type="common">Rape</name>
    <dbReference type="NCBI Taxonomy" id="3708"/>
    <lineage>
        <taxon>Eukaryota</taxon>
        <taxon>Viridiplantae</taxon>
        <taxon>Streptophyta</taxon>
        <taxon>Embryophyta</taxon>
        <taxon>Tracheophyta</taxon>
        <taxon>Spermatophyta</taxon>
        <taxon>Magnoliopsida</taxon>
        <taxon>eudicotyledons</taxon>
        <taxon>Gunneridae</taxon>
        <taxon>Pentapetalae</taxon>
        <taxon>rosids</taxon>
        <taxon>malvids</taxon>
        <taxon>Brassicales</taxon>
        <taxon>Brassicaceae</taxon>
        <taxon>Brassiceae</taxon>
        <taxon>Brassica</taxon>
    </lineage>
</organism>
<feature type="non-terminal residue" evidence="1">
    <location>
        <position position="1"/>
    </location>
</feature>
<reference evidence="1" key="1">
    <citation type="submission" date="2021-01" db="EMBL/GenBank/DDBJ databases">
        <authorList>
            <consortium name="Genoscope - CEA"/>
            <person name="William W."/>
        </authorList>
    </citation>
    <scope>NUCLEOTIDE SEQUENCE</scope>
</reference>
<evidence type="ECO:0000313" key="1">
    <source>
        <dbReference type="EMBL" id="CAF1856858.1"/>
    </source>
</evidence>